<keyword evidence="3 8" id="KW-0812">Transmembrane</keyword>
<feature type="transmembrane region" description="Helical" evidence="8">
    <location>
        <begin position="481"/>
        <end position="503"/>
    </location>
</feature>
<gene>
    <name evidence="9" type="ORF">DIATSA_LOCUS4769</name>
</gene>
<keyword evidence="5 8" id="KW-0472">Membrane</keyword>
<dbReference type="Proteomes" id="UP001153714">
    <property type="component" value="Chromosome 16"/>
</dbReference>
<dbReference type="SUPFAM" id="SSF53850">
    <property type="entry name" value="Periplasmic binding protein-like II"/>
    <property type="match status" value="1"/>
</dbReference>
<evidence type="ECO:0000256" key="4">
    <source>
        <dbReference type="ARBA" id="ARBA00022989"/>
    </source>
</evidence>
<dbReference type="AlphaFoldDB" id="A0A9N9WBY5"/>
<evidence type="ECO:0000256" key="6">
    <source>
        <dbReference type="ARBA" id="ARBA00023170"/>
    </source>
</evidence>
<organism evidence="9 10">
    <name type="scientific">Diatraea saccharalis</name>
    <name type="common">sugarcane borer</name>
    <dbReference type="NCBI Taxonomy" id="40085"/>
    <lineage>
        <taxon>Eukaryota</taxon>
        <taxon>Metazoa</taxon>
        <taxon>Ecdysozoa</taxon>
        <taxon>Arthropoda</taxon>
        <taxon>Hexapoda</taxon>
        <taxon>Insecta</taxon>
        <taxon>Pterygota</taxon>
        <taxon>Neoptera</taxon>
        <taxon>Endopterygota</taxon>
        <taxon>Lepidoptera</taxon>
        <taxon>Glossata</taxon>
        <taxon>Ditrysia</taxon>
        <taxon>Pyraloidea</taxon>
        <taxon>Crambidae</taxon>
        <taxon>Crambinae</taxon>
        <taxon>Diatraea</taxon>
    </lineage>
</organism>
<comment type="subcellular location">
    <subcellularLocation>
        <location evidence="1">Cell membrane</location>
        <topology evidence="1">Multi-pass membrane protein</topology>
    </subcellularLocation>
</comment>
<dbReference type="EMBL" id="OU893347">
    <property type="protein sequence ID" value="CAG9786839.1"/>
    <property type="molecule type" value="Genomic_DNA"/>
</dbReference>
<proteinExistence type="predicted"/>
<feature type="transmembrane region" description="Helical" evidence="8">
    <location>
        <begin position="245"/>
        <end position="266"/>
    </location>
</feature>
<keyword evidence="7" id="KW-0325">Glycoprotein</keyword>
<dbReference type="GO" id="GO:0005886">
    <property type="term" value="C:plasma membrane"/>
    <property type="evidence" value="ECO:0007669"/>
    <property type="project" value="UniProtKB-SubCell"/>
</dbReference>
<evidence type="ECO:0000256" key="2">
    <source>
        <dbReference type="ARBA" id="ARBA00022475"/>
    </source>
</evidence>
<keyword evidence="10" id="KW-1185">Reference proteome</keyword>
<feature type="transmembrane region" description="Helical" evidence="8">
    <location>
        <begin position="303"/>
        <end position="330"/>
    </location>
</feature>
<evidence type="ECO:0000256" key="3">
    <source>
        <dbReference type="ARBA" id="ARBA00022692"/>
    </source>
</evidence>
<evidence type="ECO:0000256" key="8">
    <source>
        <dbReference type="SAM" id="Phobius"/>
    </source>
</evidence>
<keyword evidence="4 8" id="KW-1133">Transmembrane helix</keyword>
<sequence length="554" mass="64970">MFFMFWYYLCVNAIIIRYNDSIEKLMITYYSPYIYENYKLDHEFGCWTHKKITYPVENIHESFVCVKECNNLTLNSALKTNHLGTCIGLRTIIVDYEDKKLLKEIDVFEEKGKNLHGYPLTAFVLEIMPFLMIDENPDGTYTLRERDGRIWNTMAELMNFTIDISPCADFMKKPFNFELVIKLIFDYSMRKADLILMPVYQFNFLVVDFDMGVPYKESGVCFMAHRAGFETSLFDFKMVTANYELLLEALCCFVGTWFVFFIFNVVEKGIVSFDQVGKDLINAIRNVLSIPLYKPPKTGKFRFFLLMSIWSYFIINFAIQAVIISFYSVYKRGKDVDTFKDIVEKGYIIEGVPSPDVVLPETNDINIIINSRVVAVRNMFECVNKIANDRHRFCLNDCSVGRYLQRNLLNDKGEQYLHIAKDQIHNHLLTMLQYKNSPLTDHLKKHMLRIVQAGLIDKWEEYRFHDITDDVPVKSLSMDDLLGIFECYCVLLCVSIMTFLLEVTISNAKRMRRTLNIKYSQWHRARAVKKNIKIKKSINVKMVDSYTQTLADYL</sequence>
<accession>A0A9N9WBY5</accession>
<evidence type="ECO:0000313" key="9">
    <source>
        <dbReference type="EMBL" id="CAG9786839.1"/>
    </source>
</evidence>
<dbReference type="InterPro" id="IPR052192">
    <property type="entry name" value="Insect_Ionotropic_Sensory_Rcpt"/>
</dbReference>
<evidence type="ECO:0000256" key="1">
    <source>
        <dbReference type="ARBA" id="ARBA00004651"/>
    </source>
</evidence>
<evidence type="ECO:0000256" key="7">
    <source>
        <dbReference type="ARBA" id="ARBA00023180"/>
    </source>
</evidence>
<evidence type="ECO:0000313" key="10">
    <source>
        <dbReference type="Proteomes" id="UP001153714"/>
    </source>
</evidence>
<keyword evidence="2" id="KW-1003">Cell membrane</keyword>
<keyword evidence="6" id="KW-0675">Receptor</keyword>
<evidence type="ECO:0008006" key="11">
    <source>
        <dbReference type="Google" id="ProtNLM"/>
    </source>
</evidence>
<dbReference type="OrthoDB" id="330671at2759"/>
<name>A0A9N9WBY5_9NEOP</name>
<protein>
    <recommendedName>
        <fullName evidence="11">Ionotropic receptor</fullName>
    </recommendedName>
</protein>
<reference evidence="9" key="2">
    <citation type="submission" date="2022-10" db="EMBL/GenBank/DDBJ databases">
        <authorList>
            <consortium name="ENA_rothamsted_submissions"/>
            <consortium name="culmorum"/>
            <person name="King R."/>
        </authorList>
    </citation>
    <scope>NUCLEOTIDE SEQUENCE</scope>
</reference>
<reference evidence="9" key="1">
    <citation type="submission" date="2021-12" db="EMBL/GenBank/DDBJ databases">
        <authorList>
            <person name="King R."/>
        </authorList>
    </citation>
    <scope>NUCLEOTIDE SEQUENCE</scope>
</reference>
<evidence type="ECO:0000256" key="5">
    <source>
        <dbReference type="ARBA" id="ARBA00023136"/>
    </source>
</evidence>
<dbReference type="PANTHER" id="PTHR42643">
    <property type="entry name" value="IONOTROPIC RECEPTOR 20A-RELATED"/>
    <property type="match status" value="1"/>
</dbReference>
<dbReference type="PANTHER" id="PTHR42643:SF39">
    <property type="entry name" value="IONOTROPIC RECEPTOR 56A-RELATED"/>
    <property type="match status" value="1"/>
</dbReference>